<dbReference type="Proteomes" id="UP001148018">
    <property type="component" value="Unassembled WGS sequence"/>
</dbReference>
<name>A0A9Q0IR73_9TELE</name>
<dbReference type="Gene3D" id="2.10.25.10">
    <property type="entry name" value="Laminin"/>
    <property type="match status" value="1"/>
</dbReference>
<dbReference type="AlphaFoldDB" id="A0A9Q0IR73"/>
<comment type="caution">
    <text evidence="2">The sequence shown here is derived from an EMBL/GenBank/DDBJ whole genome shotgun (WGS) entry which is preliminary data.</text>
</comment>
<dbReference type="EMBL" id="JANIIK010000038">
    <property type="protein sequence ID" value="KAJ3610257.1"/>
    <property type="molecule type" value="Genomic_DNA"/>
</dbReference>
<evidence type="ECO:0008006" key="4">
    <source>
        <dbReference type="Google" id="ProtNLM"/>
    </source>
</evidence>
<feature type="region of interest" description="Disordered" evidence="1">
    <location>
        <begin position="1"/>
        <end position="34"/>
    </location>
</feature>
<protein>
    <recommendedName>
        <fullName evidence="4">EGF-like domain-containing protein</fullName>
    </recommendedName>
</protein>
<evidence type="ECO:0000313" key="3">
    <source>
        <dbReference type="Proteomes" id="UP001148018"/>
    </source>
</evidence>
<gene>
    <name evidence="2" type="ORF">NHX12_022351</name>
</gene>
<dbReference type="OrthoDB" id="9998912at2759"/>
<reference evidence="2" key="1">
    <citation type="submission" date="2022-07" db="EMBL/GenBank/DDBJ databases">
        <title>Chromosome-level genome of Muraenolepis orangiensis.</title>
        <authorList>
            <person name="Kim J."/>
        </authorList>
    </citation>
    <scope>NUCLEOTIDE SEQUENCE</scope>
    <source>
        <strain evidence="2">KU_S4_2022</strain>
        <tissue evidence="2">Muscle</tissue>
    </source>
</reference>
<accession>A0A9Q0IR73</accession>
<evidence type="ECO:0000313" key="2">
    <source>
        <dbReference type="EMBL" id="KAJ3610257.1"/>
    </source>
</evidence>
<sequence>MMDGGGRMMRRCARTKYPKGAPRGDVTTTTSTTTSTTTTTYLGVLVVLHLVLQLAEASGSPKPCEHHCFSGTCVNGTCVCDRGWVGERCQHCQGRFK</sequence>
<proteinExistence type="predicted"/>
<evidence type="ECO:0000256" key="1">
    <source>
        <dbReference type="SAM" id="MobiDB-lite"/>
    </source>
</evidence>
<feature type="compositionally biased region" description="Basic residues" evidence="1">
    <location>
        <begin position="8"/>
        <end position="17"/>
    </location>
</feature>
<organism evidence="2 3">
    <name type="scientific">Muraenolepis orangiensis</name>
    <name type="common">Patagonian moray cod</name>
    <dbReference type="NCBI Taxonomy" id="630683"/>
    <lineage>
        <taxon>Eukaryota</taxon>
        <taxon>Metazoa</taxon>
        <taxon>Chordata</taxon>
        <taxon>Craniata</taxon>
        <taxon>Vertebrata</taxon>
        <taxon>Euteleostomi</taxon>
        <taxon>Actinopterygii</taxon>
        <taxon>Neopterygii</taxon>
        <taxon>Teleostei</taxon>
        <taxon>Neoteleostei</taxon>
        <taxon>Acanthomorphata</taxon>
        <taxon>Zeiogadaria</taxon>
        <taxon>Gadariae</taxon>
        <taxon>Gadiformes</taxon>
        <taxon>Muraenolepidoidei</taxon>
        <taxon>Muraenolepididae</taxon>
        <taxon>Muraenolepis</taxon>
    </lineage>
</organism>
<keyword evidence="3" id="KW-1185">Reference proteome</keyword>